<name>A0A1I1TNM9_9GAMM</name>
<gene>
    <name evidence="1" type="ORF">SAMN02745724_04938</name>
</gene>
<protein>
    <submittedName>
        <fullName evidence="1">Uncharacterized protein</fullName>
    </submittedName>
</protein>
<keyword evidence="2" id="KW-1185">Reference proteome</keyword>
<dbReference type="AlphaFoldDB" id="A0A1I1TNM9"/>
<evidence type="ECO:0000313" key="2">
    <source>
        <dbReference type="Proteomes" id="UP000198862"/>
    </source>
</evidence>
<dbReference type="Proteomes" id="UP000198862">
    <property type="component" value="Unassembled WGS sequence"/>
</dbReference>
<dbReference type="RefSeq" id="WP_177208167.1">
    <property type="nucleotide sequence ID" value="NZ_FOLO01000072.1"/>
</dbReference>
<proteinExistence type="predicted"/>
<organism evidence="1 2">
    <name type="scientific">Pseudoalteromonas denitrificans DSM 6059</name>
    <dbReference type="NCBI Taxonomy" id="1123010"/>
    <lineage>
        <taxon>Bacteria</taxon>
        <taxon>Pseudomonadati</taxon>
        <taxon>Pseudomonadota</taxon>
        <taxon>Gammaproteobacteria</taxon>
        <taxon>Alteromonadales</taxon>
        <taxon>Pseudoalteromonadaceae</taxon>
        <taxon>Pseudoalteromonas</taxon>
    </lineage>
</organism>
<accession>A0A1I1TNM9</accession>
<evidence type="ECO:0000313" key="1">
    <source>
        <dbReference type="EMBL" id="SFD60045.1"/>
    </source>
</evidence>
<dbReference type="EMBL" id="FOLO01000072">
    <property type="protein sequence ID" value="SFD60045.1"/>
    <property type="molecule type" value="Genomic_DNA"/>
</dbReference>
<reference evidence="1 2" key="1">
    <citation type="submission" date="2016-10" db="EMBL/GenBank/DDBJ databases">
        <authorList>
            <person name="de Groot N.N."/>
        </authorList>
    </citation>
    <scope>NUCLEOTIDE SEQUENCE [LARGE SCALE GENOMIC DNA]</scope>
    <source>
        <strain evidence="1 2">DSM 6059</strain>
    </source>
</reference>
<sequence>MKLKLNKKSLKNLSRDSKLIPQELTPNIAGAGQRPGKTERCRTAYTVCYSQDTRCGEH</sequence>